<dbReference type="Proteomes" id="UP000235392">
    <property type="component" value="Unassembled WGS sequence"/>
</dbReference>
<feature type="region of interest" description="Disordered" evidence="1">
    <location>
        <begin position="139"/>
        <end position="173"/>
    </location>
</feature>
<feature type="region of interest" description="Disordered" evidence="1">
    <location>
        <begin position="223"/>
        <end position="265"/>
    </location>
</feature>
<accession>A0A2N5T1U1</accession>
<comment type="caution">
    <text evidence="3">The sequence shown here is derived from an EMBL/GenBank/DDBJ whole genome shotgun (WGS) entry which is preliminary data.</text>
</comment>
<keyword evidence="4" id="KW-1185">Reference proteome</keyword>
<evidence type="ECO:0000313" key="4">
    <source>
        <dbReference type="Proteomes" id="UP000235388"/>
    </source>
</evidence>
<evidence type="ECO:0000313" key="3">
    <source>
        <dbReference type="EMBL" id="PLW19452.1"/>
    </source>
</evidence>
<dbReference type="EMBL" id="PGCJ01000819">
    <property type="protein sequence ID" value="PLW19070.1"/>
    <property type="molecule type" value="Genomic_DNA"/>
</dbReference>
<evidence type="ECO:0000256" key="1">
    <source>
        <dbReference type="SAM" id="MobiDB-lite"/>
    </source>
</evidence>
<dbReference type="Proteomes" id="UP000235388">
    <property type="component" value="Unassembled WGS sequence"/>
</dbReference>
<dbReference type="AlphaFoldDB" id="A0A2N5T1U1"/>
<feature type="compositionally biased region" description="Acidic residues" evidence="1">
    <location>
        <begin position="226"/>
        <end position="265"/>
    </location>
</feature>
<evidence type="ECO:0000313" key="5">
    <source>
        <dbReference type="Proteomes" id="UP000235392"/>
    </source>
</evidence>
<feature type="region of interest" description="Disordered" evidence="1">
    <location>
        <begin position="89"/>
        <end position="124"/>
    </location>
</feature>
<feature type="compositionally biased region" description="Polar residues" evidence="1">
    <location>
        <begin position="90"/>
        <end position="118"/>
    </location>
</feature>
<proteinExistence type="predicted"/>
<reference evidence="4 5" key="1">
    <citation type="submission" date="2017-11" db="EMBL/GenBank/DDBJ databases">
        <title>De novo assembly and phasing of dikaryotic genomes from two isolates of Puccinia coronata f. sp. avenae, the causal agent of oat crown rust.</title>
        <authorList>
            <person name="Miller M.E."/>
            <person name="Zhang Y."/>
            <person name="Omidvar V."/>
            <person name="Sperschneider J."/>
            <person name="Schwessinger B."/>
            <person name="Raley C."/>
            <person name="Palmer J.M."/>
            <person name="Garnica D."/>
            <person name="Upadhyaya N."/>
            <person name="Rathjen J."/>
            <person name="Taylor J.M."/>
            <person name="Park R.F."/>
            <person name="Dodds P.N."/>
            <person name="Hirsch C.D."/>
            <person name="Kianian S.F."/>
            <person name="Figueroa M."/>
        </authorList>
    </citation>
    <scope>NUCLEOTIDE SEQUENCE [LARGE SCALE GENOMIC DNA]</scope>
    <source>
        <strain evidence="2">12NC29</strain>
        <strain evidence="3">12SD80</strain>
    </source>
</reference>
<dbReference type="EMBL" id="PGCI01000714">
    <property type="protein sequence ID" value="PLW19452.1"/>
    <property type="molecule type" value="Genomic_DNA"/>
</dbReference>
<protein>
    <submittedName>
        <fullName evidence="3">Uncharacterized protein</fullName>
    </submittedName>
</protein>
<evidence type="ECO:0000313" key="2">
    <source>
        <dbReference type="EMBL" id="PLW19070.1"/>
    </source>
</evidence>
<sequence>MIRKEVQVPRTDPLAATQTYNASGQHLLRQTGNSYDPKGHYYNKEDLENSVLASAWSKSDDNEEDNINANPAYFKFQRFYHQLDFPNPETADSCSTNNDDQSILDINNNPDDFQSQSPYHPLDETNLLDKCSVNMNDRSCHDSTRINNSPQEIQQEDAPRYHTPSNLPHDLPKENTNQIAVNPELPGENYCDSYGYVNDQELVGPNYNTDYINEPEDDHIEVGGSYEDENENGFDNGYDDVFDGGYDDGYDDGGNDDYQEEDFYG</sequence>
<gene>
    <name evidence="2" type="ORF">PCANC_08284</name>
    <name evidence="3" type="ORF">PCASD_16566</name>
</gene>
<name>A0A2N5T1U1_9BASI</name>
<organism evidence="3 5">
    <name type="scientific">Puccinia coronata f. sp. avenae</name>
    <dbReference type="NCBI Taxonomy" id="200324"/>
    <lineage>
        <taxon>Eukaryota</taxon>
        <taxon>Fungi</taxon>
        <taxon>Dikarya</taxon>
        <taxon>Basidiomycota</taxon>
        <taxon>Pucciniomycotina</taxon>
        <taxon>Pucciniomycetes</taxon>
        <taxon>Pucciniales</taxon>
        <taxon>Pucciniaceae</taxon>
        <taxon>Puccinia</taxon>
    </lineage>
</organism>